<feature type="signal peptide" evidence="1">
    <location>
        <begin position="1"/>
        <end position="23"/>
    </location>
</feature>
<feature type="chain" id="PRO_5028956617" evidence="1">
    <location>
        <begin position="24"/>
        <end position="121"/>
    </location>
</feature>
<dbReference type="PROSITE" id="PS51257">
    <property type="entry name" value="PROKAR_LIPOPROTEIN"/>
    <property type="match status" value="1"/>
</dbReference>
<feature type="domain" description="DUF4296" evidence="2">
    <location>
        <begin position="29"/>
        <end position="115"/>
    </location>
</feature>
<reference evidence="3 4" key="1">
    <citation type="submission" date="2019-10" db="EMBL/GenBank/DDBJ databases">
        <title>Draft Genome Sequence of Cytophagaceae sp. SJW1-29.</title>
        <authorList>
            <person name="Choi A."/>
        </authorList>
    </citation>
    <scope>NUCLEOTIDE SEQUENCE [LARGE SCALE GENOMIC DNA]</scope>
    <source>
        <strain evidence="3 4">SJW1-29</strain>
    </source>
</reference>
<sequence>MPRNLFFRSLLIPGFLLILLACSGDEKPPGDLIPQDKMAKILADIHVAEAQVTNMQLRSLDSSVMVYGELQKKIWKKYKVDTLLYRKSYSFYTSHPAYLTEIYDQVEKNLEIREKKKQIKL</sequence>
<keyword evidence="1" id="KW-0732">Signal</keyword>
<protein>
    <submittedName>
        <fullName evidence="3">DUF4296 domain-containing protein</fullName>
    </submittedName>
</protein>
<accession>A0A7C9FS58</accession>
<comment type="caution">
    <text evidence="3">The sequence shown here is derived from an EMBL/GenBank/DDBJ whole genome shotgun (WGS) entry which is preliminary data.</text>
</comment>
<name>A0A7C9FS58_9BACT</name>
<dbReference type="Pfam" id="PF14129">
    <property type="entry name" value="DUF4296"/>
    <property type="match status" value="1"/>
</dbReference>
<dbReference type="EMBL" id="WHLY01000002">
    <property type="protein sequence ID" value="MPR34632.1"/>
    <property type="molecule type" value="Genomic_DNA"/>
</dbReference>
<proteinExistence type="predicted"/>
<evidence type="ECO:0000313" key="4">
    <source>
        <dbReference type="Proteomes" id="UP000479293"/>
    </source>
</evidence>
<evidence type="ECO:0000259" key="2">
    <source>
        <dbReference type="Pfam" id="PF14129"/>
    </source>
</evidence>
<keyword evidence="4" id="KW-1185">Reference proteome</keyword>
<evidence type="ECO:0000313" key="3">
    <source>
        <dbReference type="EMBL" id="MPR34632.1"/>
    </source>
</evidence>
<organism evidence="3 4">
    <name type="scientific">Salmonirosea aquatica</name>
    <dbReference type="NCBI Taxonomy" id="2654236"/>
    <lineage>
        <taxon>Bacteria</taxon>
        <taxon>Pseudomonadati</taxon>
        <taxon>Bacteroidota</taxon>
        <taxon>Cytophagia</taxon>
        <taxon>Cytophagales</taxon>
        <taxon>Spirosomataceae</taxon>
        <taxon>Salmonirosea</taxon>
    </lineage>
</organism>
<dbReference type="InterPro" id="IPR025381">
    <property type="entry name" value="DUF4296"/>
</dbReference>
<gene>
    <name evidence="3" type="ORF">GBK04_15020</name>
</gene>
<dbReference type="RefSeq" id="WP_152761022.1">
    <property type="nucleotide sequence ID" value="NZ_WHLY01000002.1"/>
</dbReference>
<dbReference type="AlphaFoldDB" id="A0A7C9FS58"/>
<dbReference type="Proteomes" id="UP000479293">
    <property type="component" value="Unassembled WGS sequence"/>
</dbReference>
<evidence type="ECO:0000256" key="1">
    <source>
        <dbReference type="SAM" id="SignalP"/>
    </source>
</evidence>